<dbReference type="eggNOG" id="KOG0598">
    <property type="taxonomic scope" value="Eukaryota"/>
</dbReference>
<dbReference type="InterPro" id="IPR011009">
    <property type="entry name" value="Kinase-like_dom_sf"/>
</dbReference>
<evidence type="ECO:0000256" key="7">
    <source>
        <dbReference type="ARBA" id="ARBA00047899"/>
    </source>
</evidence>
<dbReference type="Pfam" id="PF00069">
    <property type="entry name" value="Pkinase"/>
    <property type="match status" value="1"/>
</dbReference>
<keyword evidence="13" id="KW-0413">Isomerase</keyword>
<keyword evidence="6 9" id="KW-0067">ATP-binding</keyword>
<protein>
    <recommendedName>
        <fullName evidence="1">non-specific serine/threonine protein kinase</fullName>
        <ecNumber evidence="1">2.7.11.1</ecNumber>
    </recommendedName>
</protein>
<keyword evidence="5 13" id="KW-0418">Kinase</keyword>
<dbReference type="FunFam" id="3.30.200.20:FF:000854">
    <property type="entry name" value="Uncharacterized protein"/>
    <property type="match status" value="1"/>
</dbReference>
<dbReference type="FunFam" id="1.10.510.10:FF:000454">
    <property type="entry name" value="Uncharacterized protein"/>
    <property type="match status" value="1"/>
</dbReference>
<dbReference type="PANTHER" id="PTHR24356">
    <property type="entry name" value="SERINE/THREONINE-PROTEIN KINASE"/>
    <property type="match status" value="1"/>
</dbReference>
<reference evidence="13 14" key="1">
    <citation type="submission" date="2011-07" db="EMBL/GenBank/DDBJ databases">
        <authorList>
            <person name="Coyne R."/>
            <person name="Brami D."/>
            <person name="Johnson J."/>
            <person name="Hostetler J."/>
            <person name="Hannick L."/>
            <person name="Clark T."/>
            <person name="Cassidy-Hanley D."/>
            <person name="Inman J."/>
        </authorList>
    </citation>
    <scope>NUCLEOTIDE SEQUENCE [LARGE SCALE GENOMIC DNA]</scope>
    <source>
        <strain evidence="13 14">G5</strain>
    </source>
</reference>
<dbReference type="GO" id="GO:0005524">
    <property type="term" value="F:ATP binding"/>
    <property type="evidence" value="ECO:0007669"/>
    <property type="project" value="UniProtKB-UniRule"/>
</dbReference>
<keyword evidence="14" id="KW-1185">Reference proteome</keyword>
<dbReference type="AlphaFoldDB" id="G0R3R0"/>
<keyword evidence="11" id="KW-1133">Transmembrane helix</keyword>
<dbReference type="PROSITE" id="PS50011">
    <property type="entry name" value="PROTEIN_KINASE_DOM"/>
    <property type="match status" value="1"/>
</dbReference>
<gene>
    <name evidence="13" type="ORF">IMG5_187210</name>
</gene>
<dbReference type="InterPro" id="IPR050236">
    <property type="entry name" value="Ser_Thr_kinase_AGC"/>
</dbReference>
<dbReference type="InterPro" id="IPR008271">
    <property type="entry name" value="Ser/Thr_kinase_AS"/>
</dbReference>
<dbReference type="SMART" id="SM00220">
    <property type="entry name" value="S_TKc"/>
    <property type="match status" value="1"/>
</dbReference>
<dbReference type="EMBL" id="GL984312">
    <property type="protein sequence ID" value="EGR27877.1"/>
    <property type="molecule type" value="Genomic_DNA"/>
</dbReference>
<feature type="transmembrane region" description="Helical" evidence="11">
    <location>
        <begin position="561"/>
        <end position="585"/>
    </location>
</feature>
<dbReference type="OrthoDB" id="354826at2759"/>
<evidence type="ECO:0000256" key="2">
    <source>
        <dbReference type="ARBA" id="ARBA00022527"/>
    </source>
</evidence>
<evidence type="ECO:0000256" key="6">
    <source>
        <dbReference type="ARBA" id="ARBA00022840"/>
    </source>
</evidence>
<feature type="domain" description="Protein kinase" evidence="12">
    <location>
        <begin position="228"/>
        <end position="486"/>
    </location>
</feature>
<evidence type="ECO:0000313" key="13">
    <source>
        <dbReference type="EMBL" id="EGR27877.1"/>
    </source>
</evidence>
<keyword evidence="2" id="KW-0723">Serine/threonine-protein kinase</keyword>
<dbReference type="InterPro" id="IPR000719">
    <property type="entry name" value="Prot_kinase_dom"/>
</dbReference>
<sequence>MQNNISNKQTNNIEESELAKQIKQNLQQIHLDVQNLKNIKQLQQFSNSSINSKKSSFSDLTQKSQKLINQQTNSIKIQNNSFQSSIYQSQNQIQDQYIQFNNEKSQSPIINQQKNQLSNLQSHLQFSKYPLLLRYQQSEQNQQKSKKQRVYQKTKNKKTNFKNKQKKSFYNLQNLVKIGISKNEQFKSIQEQRKQNIDNSTNYKDSQIINENFSQLYIEPFHIQKSHFSVQFIIGKGGFGKVWKVEQRKTRKVYAMKEMSKSLIISKKSVNSVLNERELLCKLKHPFIVNVHYSFQDRDNLYLIMDFMEGGDLRYHIGRQRKFTEEQTKFFITNIFFGLEYLHKNNIIHRDIKPENLVLDSQGYVKITDFGVARVWHPDNQKDTSGTPGYMAPEVMCRHPHTFAVDYFALGIIAFEFMLGRRPYVGRTRQEIKDHILAKKVRIKEYEVPQGWSIDAADFINKLIERKPALRLGINGPDEVKNHPWLKNYPWKKVYLKQLISPFQPVKNQKIIIIYLVFYIQKFQDNFDIKQIISYEDELQEQQLIQQNAILLKKQEVQSYIFQHLFLLVLLYLFFINKIFFLFFIDLFKGYNLDNTVQNNQENLQSDLSYQNKQINENYKLNFLETYKQKIAKFA</sequence>
<evidence type="ECO:0000256" key="3">
    <source>
        <dbReference type="ARBA" id="ARBA00022679"/>
    </source>
</evidence>
<feature type="region of interest" description="Disordered" evidence="10">
    <location>
        <begin position="138"/>
        <end position="163"/>
    </location>
</feature>
<feature type="compositionally biased region" description="Basic residues" evidence="10">
    <location>
        <begin position="144"/>
        <end position="163"/>
    </location>
</feature>
<dbReference type="Proteomes" id="UP000008983">
    <property type="component" value="Unassembled WGS sequence"/>
</dbReference>
<dbReference type="InterPro" id="IPR017441">
    <property type="entry name" value="Protein_kinase_ATP_BS"/>
</dbReference>
<name>G0R3R0_ICHMU</name>
<accession>G0R3R0</accession>
<evidence type="ECO:0000256" key="4">
    <source>
        <dbReference type="ARBA" id="ARBA00022741"/>
    </source>
</evidence>
<dbReference type="GO" id="GO:0004674">
    <property type="term" value="F:protein serine/threonine kinase activity"/>
    <property type="evidence" value="ECO:0007669"/>
    <property type="project" value="UniProtKB-KW"/>
</dbReference>
<dbReference type="GO" id="GO:0035556">
    <property type="term" value="P:intracellular signal transduction"/>
    <property type="evidence" value="ECO:0007669"/>
    <property type="project" value="TreeGrafter"/>
</dbReference>
<comment type="catalytic activity">
    <reaction evidence="7">
        <text>L-threonyl-[protein] + ATP = O-phospho-L-threonyl-[protein] + ADP + H(+)</text>
        <dbReference type="Rhea" id="RHEA:46608"/>
        <dbReference type="Rhea" id="RHEA-COMP:11060"/>
        <dbReference type="Rhea" id="RHEA-COMP:11605"/>
        <dbReference type="ChEBI" id="CHEBI:15378"/>
        <dbReference type="ChEBI" id="CHEBI:30013"/>
        <dbReference type="ChEBI" id="CHEBI:30616"/>
        <dbReference type="ChEBI" id="CHEBI:61977"/>
        <dbReference type="ChEBI" id="CHEBI:456216"/>
        <dbReference type="EC" id="2.7.11.1"/>
    </reaction>
</comment>
<dbReference type="GO" id="GO:0016853">
    <property type="term" value="F:isomerase activity"/>
    <property type="evidence" value="ECO:0007669"/>
    <property type="project" value="UniProtKB-KW"/>
</dbReference>
<dbReference type="STRING" id="857967.G0R3R0"/>
<keyword evidence="3 13" id="KW-0808">Transferase</keyword>
<dbReference type="SUPFAM" id="SSF56112">
    <property type="entry name" value="Protein kinase-like (PK-like)"/>
    <property type="match status" value="1"/>
</dbReference>
<dbReference type="RefSeq" id="XP_004027222.1">
    <property type="nucleotide sequence ID" value="XM_004027173.1"/>
</dbReference>
<dbReference type="GeneID" id="14903970"/>
<keyword evidence="11" id="KW-0472">Membrane</keyword>
<proteinExistence type="predicted"/>
<dbReference type="PROSITE" id="PS00108">
    <property type="entry name" value="PROTEIN_KINASE_ST"/>
    <property type="match status" value="1"/>
</dbReference>
<feature type="binding site" evidence="9">
    <location>
        <position position="257"/>
    </location>
    <ligand>
        <name>ATP</name>
        <dbReference type="ChEBI" id="CHEBI:30616"/>
    </ligand>
</feature>
<comment type="catalytic activity">
    <reaction evidence="8">
        <text>L-seryl-[protein] + ATP = O-phospho-L-seryl-[protein] + ADP + H(+)</text>
        <dbReference type="Rhea" id="RHEA:17989"/>
        <dbReference type="Rhea" id="RHEA-COMP:9863"/>
        <dbReference type="Rhea" id="RHEA-COMP:11604"/>
        <dbReference type="ChEBI" id="CHEBI:15378"/>
        <dbReference type="ChEBI" id="CHEBI:29999"/>
        <dbReference type="ChEBI" id="CHEBI:30616"/>
        <dbReference type="ChEBI" id="CHEBI:83421"/>
        <dbReference type="ChEBI" id="CHEBI:456216"/>
        <dbReference type="EC" id="2.7.11.1"/>
    </reaction>
</comment>
<dbReference type="CDD" id="cd05578">
    <property type="entry name" value="STKc_Yank1"/>
    <property type="match status" value="1"/>
</dbReference>
<dbReference type="Gene3D" id="1.10.510.10">
    <property type="entry name" value="Transferase(Phosphotransferase) domain 1"/>
    <property type="match status" value="1"/>
</dbReference>
<evidence type="ECO:0000259" key="12">
    <source>
        <dbReference type="PROSITE" id="PS50011"/>
    </source>
</evidence>
<dbReference type="EC" id="2.7.11.1" evidence="1"/>
<evidence type="ECO:0000256" key="11">
    <source>
        <dbReference type="SAM" id="Phobius"/>
    </source>
</evidence>
<dbReference type="GO" id="GO:0106310">
    <property type="term" value="F:protein serine kinase activity"/>
    <property type="evidence" value="ECO:0007669"/>
    <property type="project" value="RHEA"/>
</dbReference>
<evidence type="ECO:0000256" key="10">
    <source>
        <dbReference type="SAM" id="MobiDB-lite"/>
    </source>
</evidence>
<dbReference type="PROSITE" id="PS00107">
    <property type="entry name" value="PROTEIN_KINASE_ATP"/>
    <property type="match status" value="1"/>
</dbReference>
<organism evidence="13 14">
    <name type="scientific">Ichthyophthirius multifiliis</name>
    <name type="common">White spot disease agent</name>
    <name type="synonym">Ich</name>
    <dbReference type="NCBI Taxonomy" id="5932"/>
    <lineage>
        <taxon>Eukaryota</taxon>
        <taxon>Sar</taxon>
        <taxon>Alveolata</taxon>
        <taxon>Ciliophora</taxon>
        <taxon>Intramacronucleata</taxon>
        <taxon>Oligohymenophorea</taxon>
        <taxon>Hymenostomatida</taxon>
        <taxon>Ophryoglenina</taxon>
        <taxon>Ichthyophthirius</taxon>
    </lineage>
</organism>
<evidence type="ECO:0000256" key="5">
    <source>
        <dbReference type="ARBA" id="ARBA00022777"/>
    </source>
</evidence>
<dbReference type="InParanoid" id="G0R3R0"/>
<dbReference type="OMA" id="MFADREN"/>
<evidence type="ECO:0000256" key="9">
    <source>
        <dbReference type="PROSITE-ProRule" id="PRU10141"/>
    </source>
</evidence>
<dbReference type="PANTHER" id="PTHR24356:SF374">
    <property type="entry name" value="PROTEIN KINASE DOMAIN-CONTAINING PROTEIN"/>
    <property type="match status" value="1"/>
</dbReference>
<evidence type="ECO:0000313" key="14">
    <source>
        <dbReference type="Proteomes" id="UP000008983"/>
    </source>
</evidence>
<dbReference type="Gene3D" id="3.30.200.20">
    <property type="entry name" value="Phosphorylase Kinase, domain 1"/>
    <property type="match status" value="1"/>
</dbReference>
<keyword evidence="11" id="KW-0812">Transmembrane</keyword>
<evidence type="ECO:0000256" key="1">
    <source>
        <dbReference type="ARBA" id="ARBA00012513"/>
    </source>
</evidence>
<keyword evidence="4 9" id="KW-0547">Nucleotide-binding</keyword>
<evidence type="ECO:0000256" key="8">
    <source>
        <dbReference type="ARBA" id="ARBA00048679"/>
    </source>
</evidence>